<keyword evidence="1" id="KW-0472">Membrane</keyword>
<evidence type="ECO:0000256" key="1">
    <source>
        <dbReference type="SAM" id="Phobius"/>
    </source>
</evidence>
<keyword evidence="3" id="KW-1185">Reference proteome</keyword>
<comment type="caution">
    <text evidence="2">The sequence shown here is derived from an EMBL/GenBank/DDBJ whole genome shotgun (WGS) entry which is preliminary data.</text>
</comment>
<name>A0AAD5Q5B2_PYTIN</name>
<evidence type="ECO:0000313" key="3">
    <source>
        <dbReference type="Proteomes" id="UP001209570"/>
    </source>
</evidence>
<gene>
    <name evidence="2" type="ORF">P43SY_001839</name>
</gene>
<sequence length="105" mass="11857">METPQSRHHVLWATTLALHIFCGTYPLLVGMLYIYMIQHAQPVVENAELYSVTVPQQHFRTIAAVYFAVAALHFATAIVTLLHSLRHRQLRFDGPATSQLDLEAS</sequence>
<dbReference type="Proteomes" id="UP001209570">
    <property type="component" value="Unassembled WGS sequence"/>
</dbReference>
<proteinExistence type="predicted"/>
<protein>
    <recommendedName>
        <fullName evidence="4">Transmembrane protein</fullName>
    </recommendedName>
</protein>
<keyword evidence="1" id="KW-1133">Transmembrane helix</keyword>
<evidence type="ECO:0008006" key="4">
    <source>
        <dbReference type="Google" id="ProtNLM"/>
    </source>
</evidence>
<keyword evidence="1" id="KW-0812">Transmembrane</keyword>
<evidence type="ECO:0000313" key="2">
    <source>
        <dbReference type="EMBL" id="KAJ0391757.1"/>
    </source>
</evidence>
<feature type="transmembrane region" description="Helical" evidence="1">
    <location>
        <begin position="58"/>
        <end position="82"/>
    </location>
</feature>
<accession>A0AAD5Q5B2</accession>
<reference evidence="2" key="1">
    <citation type="submission" date="2021-12" db="EMBL/GenBank/DDBJ databases">
        <title>Prjna785345.</title>
        <authorList>
            <person name="Rujirawat T."/>
            <person name="Krajaejun T."/>
        </authorList>
    </citation>
    <scope>NUCLEOTIDE SEQUENCE</scope>
    <source>
        <strain evidence="2">Pi057C3</strain>
    </source>
</reference>
<organism evidence="2 3">
    <name type="scientific">Pythium insidiosum</name>
    <name type="common">Pythiosis disease agent</name>
    <dbReference type="NCBI Taxonomy" id="114742"/>
    <lineage>
        <taxon>Eukaryota</taxon>
        <taxon>Sar</taxon>
        <taxon>Stramenopiles</taxon>
        <taxon>Oomycota</taxon>
        <taxon>Peronosporomycetes</taxon>
        <taxon>Pythiales</taxon>
        <taxon>Pythiaceae</taxon>
        <taxon>Pythium</taxon>
    </lineage>
</organism>
<feature type="transmembrane region" description="Helical" evidence="1">
    <location>
        <begin position="12"/>
        <end position="38"/>
    </location>
</feature>
<dbReference type="EMBL" id="JAKCXM010000854">
    <property type="protein sequence ID" value="KAJ0391757.1"/>
    <property type="molecule type" value="Genomic_DNA"/>
</dbReference>
<dbReference type="AlphaFoldDB" id="A0AAD5Q5B2"/>